<proteinExistence type="predicted"/>
<protein>
    <submittedName>
        <fullName evidence="1">Uncharacterized protein</fullName>
    </submittedName>
</protein>
<sequence>MERVTDFMLQGINTRPSIRKDTTLASFCREDQWLIPQARSENQVAVLAFLMSISFTEEEDTYERNWNESLQQMQSLRG</sequence>
<dbReference type="AlphaFoldDB" id="A0A3P6ENR3"/>
<name>A0A3P6ENR3_BRAOL</name>
<reference evidence="1" key="1">
    <citation type="submission" date="2018-11" db="EMBL/GenBank/DDBJ databases">
        <authorList>
            <consortium name="Genoscope - CEA"/>
            <person name="William W."/>
        </authorList>
    </citation>
    <scope>NUCLEOTIDE SEQUENCE</scope>
</reference>
<gene>
    <name evidence="1" type="ORF">BOLC5T29147H</name>
</gene>
<accession>A0A3P6ENR3</accession>
<organism evidence="1">
    <name type="scientific">Brassica oleracea</name>
    <name type="common">Wild cabbage</name>
    <dbReference type="NCBI Taxonomy" id="3712"/>
    <lineage>
        <taxon>Eukaryota</taxon>
        <taxon>Viridiplantae</taxon>
        <taxon>Streptophyta</taxon>
        <taxon>Embryophyta</taxon>
        <taxon>Tracheophyta</taxon>
        <taxon>Spermatophyta</taxon>
        <taxon>Magnoliopsida</taxon>
        <taxon>eudicotyledons</taxon>
        <taxon>Gunneridae</taxon>
        <taxon>Pentapetalae</taxon>
        <taxon>rosids</taxon>
        <taxon>malvids</taxon>
        <taxon>Brassicales</taxon>
        <taxon>Brassicaceae</taxon>
        <taxon>Brassiceae</taxon>
        <taxon>Brassica</taxon>
    </lineage>
</organism>
<dbReference type="EMBL" id="LR031877">
    <property type="protein sequence ID" value="VDD41600.1"/>
    <property type="molecule type" value="Genomic_DNA"/>
</dbReference>
<evidence type="ECO:0000313" key="1">
    <source>
        <dbReference type="EMBL" id="VDD41600.1"/>
    </source>
</evidence>